<dbReference type="EMBL" id="MPUH01000130">
    <property type="protein sequence ID" value="OMJ89229.1"/>
    <property type="molecule type" value="Genomic_DNA"/>
</dbReference>
<evidence type="ECO:0000256" key="13">
    <source>
        <dbReference type="ARBA" id="ARBA00048336"/>
    </source>
</evidence>
<evidence type="ECO:0000256" key="7">
    <source>
        <dbReference type="ARBA" id="ARBA00022801"/>
    </source>
</evidence>
<gene>
    <name evidence="16" type="ORF">SteCoe_8615</name>
</gene>
<evidence type="ECO:0000256" key="3">
    <source>
        <dbReference type="ARBA" id="ARBA00004370"/>
    </source>
</evidence>
<keyword evidence="11" id="KW-0464">Manganese</keyword>
<feature type="domain" description="PPM-type phosphatase" evidence="15">
    <location>
        <begin position="95"/>
        <end position="381"/>
    </location>
</feature>
<dbReference type="Pfam" id="PF00481">
    <property type="entry name" value="PP2C"/>
    <property type="match status" value="1"/>
</dbReference>
<comment type="catalytic activity">
    <reaction evidence="12">
        <text>O-phospho-L-seryl-[protein] + H2O = L-seryl-[protein] + phosphate</text>
        <dbReference type="Rhea" id="RHEA:20629"/>
        <dbReference type="Rhea" id="RHEA-COMP:9863"/>
        <dbReference type="Rhea" id="RHEA-COMP:11604"/>
        <dbReference type="ChEBI" id="CHEBI:15377"/>
        <dbReference type="ChEBI" id="CHEBI:29999"/>
        <dbReference type="ChEBI" id="CHEBI:43474"/>
        <dbReference type="ChEBI" id="CHEBI:83421"/>
        <dbReference type="EC" id="3.1.3.16"/>
    </reaction>
</comment>
<dbReference type="CDD" id="cd00143">
    <property type="entry name" value="PP2Cc"/>
    <property type="match status" value="1"/>
</dbReference>
<keyword evidence="7" id="KW-0378">Hydrolase</keyword>
<feature type="region of interest" description="Disordered" evidence="14">
    <location>
        <begin position="1"/>
        <end position="70"/>
    </location>
</feature>
<dbReference type="SUPFAM" id="SSF81606">
    <property type="entry name" value="PP2C-like"/>
    <property type="match status" value="1"/>
</dbReference>
<protein>
    <recommendedName>
        <fullName evidence="5">protein-serine/threonine phosphatase</fullName>
        <ecNumber evidence="5">3.1.3.16</ecNumber>
    </recommendedName>
</protein>
<evidence type="ECO:0000256" key="6">
    <source>
        <dbReference type="ARBA" id="ARBA00022723"/>
    </source>
</evidence>
<evidence type="ECO:0000256" key="10">
    <source>
        <dbReference type="ARBA" id="ARBA00023136"/>
    </source>
</evidence>
<dbReference type="InterPro" id="IPR015655">
    <property type="entry name" value="PP2C"/>
</dbReference>
<evidence type="ECO:0000256" key="12">
    <source>
        <dbReference type="ARBA" id="ARBA00047761"/>
    </source>
</evidence>
<keyword evidence="8" id="KW-0460">Magnesium</keyword>
<reference evidence="16 17" key="1">
    <citation type="submission" date="2016-11" db="EMBL/GenBank/DDBJ databases">
        <title>The macronuclear genome of Stentor coeruleus: a giant cell with tiny introns.</title>
        <authorList>
            <person name="Slabodnick M."/>
            <person name="Ruby J.G."/>
            <person name="Reiff S.B."/>
            <person name="Swart E.C."/>
            <person name="Gosai S."/>
            <person name="Prabakaran S."/>
            <person name="Witkowska E."/>
            <person name="Larue G.E."/>
            <person name="Fisher S."/>
            <person name="Freeman R.M."/>
            <person name="Gunawardena J."/>
            <person name="Chu W."/>
            <person name="Stover N.A."/>
            <person name="Gregory B.D."/>
            <person name="Nowacki M."/>
            <person name="Derisi J."/>
            <person name="Roy S.W."/>
            <person name="Marshall W.F."/>
            <person name="Sood P."/>
        </authorList>
    </citation>
    <scope>NUCLEOTIDE SEQUENCE [LARGE SCALE GENOMIC DNA]</scope>
    <source>
        <strain evidence="16">WM001</strain>
    </source>
</reference>
<comment type="catalytic activity">
    <reaction evidence="13">
        <text>O-phospho-L-threonyl-[protein] + H2O = L-threonyl-[protein] + phosphate</text>
        <dbReference type="Rhea" id="RHEA:47004"/>
        <dbReference type="Rhea" id="RHEA-COMP:11060"/>
        <dbReference type="Rhea" id="RHEA-COMP:11605"/>
        <dbReference type="ChEBI" id="CHEBI:15377"/>
        <dbReference type="ChEBI" id="CHEBI:30013"/>
        <dbReference type="ChEBI" id="CHEBI:43474"/>
        <dbReference type="ChEBI" id="CHEBI:61977"/>
        <dbReference type="EC" id="3.1.3.16"/>
    </reaction>
</comment>
<dbReference type="Gene3D" id="3.60.40.10">
    <property type="entry name" value="PPM-type phosphatase domain"/>
    <property type="match status" value="1"/>
</dbReference>
<keyword evidence="10" id="KW-0472">Membrane</keyword>
<name>A0A1R2CJM5_9CILI</name>
<dbReference type="PANTHER" id="PTHR13832">
    <property type="entry name" value="PROTEIN PHOSPHATASE 2C"/>
    <property type="match status" value="1"/>
</dbReference>
<dbReference type="Proteomes" id="UP000187209">
    <property type="component" value="Unassembled WGS sequence"/>
</dbReference>
<dbReference type="SMART" id="SM00332">
    <property type="entry name" value="PP2Cc"/>
    <property type="match status" value="1"/>
</dbReference>
<dbReference type="GO" id="GO:0004722">
    <property type="term" value="F:protein serine/threonine phosphatase activity"/>
    <property type="evidence" value="ECO:0007669"/>
    <property type="project" value="UniProtKB-EC"/>
</dbReference>
<comment type="similarity">
    <text evidence="4">Belongs to the PP2C family.</text>
</comment>
<evidence type="ECO:0000256" key="9">
    <source>
        <dbReference type="ARBA" id="ARBA00022912"/>
    </source>
</evidence>
<evidence type="ECO:0000256" key="5">
    <source>
        <dbReference type="ARBA" id="ARBA00013081"/>
    </source>
</evidence>
<evidence type="ECO:0000256" key="8">
    <source>
        <dbReference type="ARBA" id="ARBA00022842"/>
    </source>
</evidence>
<dbReference type="GO" id="GO:0016020">
    <property type="term" value="C:membrane"/>
    <property type="evidence" value="ECO:0007669"/>
    <property type="project" value="UniProtKB-SubCell"/>
</dbReference>
<proteinExistence type="inferred from homology"/>
<evidence type="ECO:0000256" key="14">
    <source>
        <dbReference type="SAM" id="MobiDB-lite"/>
    </source>
</evidence>
<comment type="subcellular location">
    <subcellularLocation>
        <location evidence="3">Membrane</location>
    </subcellularLocation>
</comment>
<dbReference type="GO" id="GO:0046872">
    <property type="term" value="F:metal ion binding"/>
    <property type="evidence" value="ECO:0007669"/>
    <property type="project" value="UniProtKB-KW"/>
</dbReference>
<dbReference type="AlphaFoldDB" id="A0A1R2CJM5"/>
<comment type="cofactor">
    <cofactor evidence="2">
        <name>Mg(2+)</name>
        <dbReference type="ChEBI" id="CHEBI:18420"/>
    </cofactor>
</comment>
<evidence type="ECO:0000256" key="11">
    <source>
        <dbReference type="ARBA" id="ARBA00023211"/>
    </source>
</evidence>
<keyword evidence="17" id="KW-1185">Reference proteome</keyword>
<feature type="compositionally biased region" description="Basic and acidic residues" evidence="14">
    <location>
        <begin position="1"/>
        <end position="19"/>
    </location>
</feature>
<evidence type="ECO:0000256" key="4">
    <source>
        <dbReference type="ARBA" id="ARBA00006702"/>
    </source>
</evidence>
<accession>A0A1R2CJM5</accession>
<evidence type="ECO:0000256" key="1">
    <source>
        <dbReference type="ARBA" id="ARBA00001936"/>
    </source>
</evidence>
<dbReference type="InterPro" id="IPR036457">
    <property type="entry name" value="PPM-type-like_dom_sf"/>
</dbReference>
<dbReference type="PROSITE" id="PS51746">
    <property type="entry name" value="PPM_2"/>
    <property type="match status" value="1"/>
</dbReference>
<keyword evidence="9" id="KW-0904">Protein phosphatase</keyword>
<dbReference type="InterPro" id="IPR001932">
    <property type="entry name" value="PPM-type_phosphatase-like_dom"/>
</dbReference>
<dbReference type="OrthoDB" id="10264738at2759"/>
<sequence>MQKPESLKGRNENPRRPEKISLALPSIQRSSSPRNSDPHRNNTKSPRVSPCKRNHSSESTNLPDLRNSRSSSKISAFLKAENGRCSDRSCGILKAYAVNSHRGRHHNEDRVNLMINLQRPTSISEDEWPPSSFFGLFDGHNGKTCAEFLKKSLYDYITISPAFPYRIKEALLNGFIQADKDFLASAKENGDFAGSCAIVIMLVGDKCFVANTGNSRAFISLMGGKVLSWISCEHKPGDTTEYARIIQAGGIVYNNFIINEKGENVNLGPHLVSPGKLKISRSFGDLDAKDPQYGGNPNVIIVDPDVKTFKIKPEQDYVFLGTGCLFEIFTARELSDIIFKNVQKLKGEGVGIALLAGIDDIFAEAFKRGCYDNITIVIIGLKGLKNYTQELAN</sequence>
<evidence type="ECO:0000259" key="15">
    <source>
        <dbReference type="PROSITE" id="PS51746"/>
    </source>
</evidence>
<dbReference type="EC" id="3.1.3.16" evidence="5"/>
<comment type="caution">
    <text evidence="16">The sequence shown here is derived from an EMBL/GenBank/DDBJ whole genome shotgun (WGS) entry which is preliminary data.</text>
</comment>
<evidence type="ECO:0000313" key="16">
    <source>
        <dbReference type="EMBL" id="OMJ89229.1"/>
    </source>
</evidence>
<evidence type="ECO:0000313" key="17">
    <source>
        <dbReference type="Proteomes" id="UP000187209"/>
    </source>
</evidence>
<evidence type="ECO:0000256" key="2">
    <source>
        <dbReference type="ARBA" id="ARBA00001946"/>
    </source>
</evidence>
<comment type="cofactor">
    <cofactor evidence="1">
        <name>Mn(2+)</name>
        <dbReference type="ChEBI" id="CHEBI:29035"/>
    </cofactor>
</comment>
<feature type="compositionally biased region" description="Polar residues" evidence="14">
    <location>
        <begin position="57"/>
        <end position="70"/>
    </location>
</feature>
<organism evidence="16 17">
    <name type="scientific">Stentor coeruleus</name>
    <dbReference type="NCBI Taxonomy" id="5963"/>
    <lineage>
        <taxon>Eukaryota</taxon>
        <taxon>Sar</taxon>
        <taxon>Alveolata</taxon>
        <taxon>Ciliophora</taxon>
        <taxon>Postciliodesmatophora</taxon>
        <taxon>Heterotrichea</taxon>
        <taxon>Heterotrichida</taxon>
        <taxon>Stentoridae</taxon>
        <taxon>Stentor</taxon>
    </lineage>
</organism>
<dbReference type="PANTHER" id="PTHR13832:SF803">
    <property type="entry name" value="PROTEIN PHOSPHATASE 1G"/>
    <property type="match status" value="1"/>
</dbReference>
<keyword evidence="6" id="KW-0479">Metal-binding</keyword>